<feature type="domain" description="DUF8040" evidence="1">
    <location>
        <begin position="135"/>
        <end position="224"/>
    </location>
</feature>
<dbReference type="Proteomes" id="UP000398389">
    <property type="component" value="Unassembled WGS sequence"/>
</dbReference>
<proteinExistence type="predicted"/>
<gene>
    <name evidence="2" type="ORF">SAPINGB_P003820</name>
</gene>
<dbReference type="GeneID" id="43582635"/>
<dbReference type="Pfam" id="PF26138">
    <property type="entry name" value="DUF8040"/>
    <property type="match status" value="1"/>
</dbReference>
<dbReference type="EMBL" id="CABVLU010000003">
    <property type="protein sequence ID" value="VVT53927.1"/>
    <property type="molecule type" value="Genomic_DNA"/>
</dbReference>
<sequence length="495" mass="56386">MSEKIHNPVLDSVPGQKSKAHDIDAEINDLNHSIATAIMLLKTTLPDRLRSLSAPDALHDATSNKETHVAKYQRHLKDARNSIDPKDLVLSYVDTTIGYLDQKLDLFKRRHQLFANHNSYVHESPEFTHNPASHFIDSVSSLPEKDFFRLFRVKPSTFKVLVAWLQSNTSIQSGKEHILTPELKVALFLYIVGHNATYHQVHELFPLALSTIETAYHHVTECLLEVAPSLITPEDYSPGNMFDSYRSDPNFYPYFQNCVGTIITRYIKSPLKATKALYVLDLENRVVFLHLDADLDKPSLTIYQEAINSGKLVIPPGKYLLGPHNFRCTNGVLSPYLSVTPSRESHIEQESSPAFETERELFNHISEKFLEKRALFDTLLIHRFHILRAGALRQTTLDEDSLFTVILALNNIIHHYDLPLLQLGQWISEEEGIRTVEAAPVEKDTDGDAEMEDDESSIPVYEITEFAAPDAEYSLWALRKHIADTMWREYLAETA</sequence>
<dbReference type="OrthoDB" id="4954565at2759"/>
<organism evidence="2 3">
    <name type="scientific">Magnusiomyces paraingens</name>
    <dbReference type="NCBI Taxonomy" id="2606893"/>
    <lineage>
        <taxon>Eukaryota</taxon>
        <taxon>Fungi</taxon>
        <taxon>Dikarya</taxon>
        <taxon>Ascomycota</taxon>
        <taxon>Saccharomycotina</taxon>
        <taxon>Dipodascomycetes</taxon>
        <taxon>Dipodascales</taxon>
        <taxon>Dipodascaceae</taxon>
        <taxon>Magnusiomyces</taxon>
    </lineage>
</organism>
<name>A0A5E8BWQ1_9ASCO</name>
<keyword evidence="3" id="KW-1185">Reference proteome</keyword>
<dbReference type="AlphaFoldDB" id="A0A5E8BWQ1"/>
<evidence type="ECO:0000259" key="1">
    <source>
        <dbReference type="Pfam" id="PF26138"/>
    </source>
</evidence>
<reference evidence="2 3" key="1">
    <citation type="submission" date="2019-09" db="EMBL/GenBank/DDBJ databases">
        <authorList>
            <person name="Brejova B."/>
        </authorList>
    </citation>
    <scope>NUCLEOTIDE SEQUENCE [LARGE SCALE GENOMIC DNA]</scope>
</reference>
<accession>A0A5E8BWQ1</accession>
<dbReference type="InterPro" id="IPR058353">
    <property type="entry name" value="DUF8040"/>
</dbReference>
<evidence type="ECO:0000313" key="2">
    <source>
        <dbReference type="EMBL" id="VVT53927.1"/>
    </source>
</evidence>
<protein>
    <recommendedName>
        <fullName evidence="1">DUF8040 domain-containing protein</fullName>
    </recommendedName>
</protein>
<dbReference type="RefSeq" id="XP_031854426.1">
    <property type="nucleotide sequence ID" value="XM_031998535.1"/>
</dbReference>
<evidence type="ECO:0000313" key="3">
    <source>
        <dbReference type="Proteomes" id="UP000398389"/>
    </source>
</evidence>